<feature type="region of interest" description="Disordered" evidence="2">
    <location>
        <begin position="157"/>
        <end position="316"/>
    </location>
</feature>
<feature type="region of interest" description="Disordered" evidence="2">
    <location>
        <begin position="109"/>
        <end position="130"/>
    </location>
</feature>
<keyword evidence="1" id="KW-0175">Coiled coil</keyword>
<feature type="compositionally biased region" description="Low complexity" evidence="2">
    <location>
        <begin position="295"/>
        <end position="306"/>
    </location>
</feature>
<evidence type="ECO:0008006" key="4">
    <source>
        <dbReference type="Google" id="ProtNLM"/>
    </source>
</evidence>
<sequence>MPTACHSVLRFGPHAAHGEKDADGAAAPAGVSPSAHGAAPAFGPTLFVFGQTSACGRPQPPPSERPPAAGDGYAGPGGCLPAGHGPRPPDAASEIFRFGAGAPEIFRFGAPPAEGRADGPGPPAGGGGSASGMFVFGGGATAPGGAPGLAVPRSAGLGCPPQAPNPDVARAGPPARPDAAPCTAQQRRRGMPRRRAPREPLGPPEAWPARRRAPNQPLRPPEAWPAPQEGKGGGSTAAAAVGPAAGAAAGASEVAPAVPGARAGEAAPRPVSPASPASPAPASAPAEDPPPGCDAPLAEPALASAPTVPGPRLQLGQHPELLTGVLRSLEERERLRAHEAERRSLVERAERERLRAEREARAHEEERLSLVAQLQDARERSAELPAERRRRKEAEAAAATLRQRMQQREAEAARLRQQLREVEQRACAVPGRGAVVGALARLECEPLRCCAPQERAQLKKRLLLKWHPDKQPSAEHAELSKLVMQELQNREEWAW</sequence>
<dbReference type="AlphaFoldDB" id="A0A7S4SHS3"/>
<evidence type="ECO:0000256" key="1">
    <source>
        <dbReference type="SAM" id="Coils"/>
    </source>
</evidence>
<feature type="compositionally biased region" description="Low complexity" evidence="2">
    <location>
        <begin position="166"/>
        <end position="181"/>
    </location>
</feature>
<name>A0A7S4SHS3_9DINO</name>
<accession>A0A7S4SHS3</accession>
<feature type="region of interest" description="Disordered" evidence="2">
    <location>
        <begin position="52"/>
        <end position="94"/>
    </location>
</feature>
<organism evidence="3">
    <name type="scientific">Alexandrium monilatum</name>
    <dbReference type="NCBI Taxonomy" id="311494"/>
    <lineage>
        <taxon>Eukaryota</taxon>
        <taxon>Sar</taxon>
        <taxon>Alveolata</taxon>
        <taxon>Dinophyceae</taxon>
        <taxon>Gonyaulacales</taxon>
        <taxon>Pyrocystaceae</taxon>
        <taxon>Alexandrium</taxon>
    </lineage>
</organism>
<gene>
    <name evidence="3" type="ORF">AMON00008_LOCUS49975</name>
</gene>
<feature type="region of interest" description="Disordered" evidence="2">
    <location>
        <begin position="15"/>
        <end position="37"/>
    </location>
</feature>
<evidence type="ECO:0000256" key="2">
    <source>
        <dbReference type="SAM" id="MobiDB-lite"/>
    </source>
</evidence>
<proteinExistence type="predicted"/>
<dbReference type="EMBL" id="HBNR01070568">
    <property type="protein sequence ID" value="CAE4645146.1"/>
    <property type="molecule type" value="Transcribed_RNA"/>
</dbReference>
<dbReference type="Gene3D" id="1.10.287.110">
    <property type="entry name" value="DnaJ domain"/>
    <property type="match status" value="1"/>
</dbReference>
<feature type="compositionally biased region" description="Low complexity" evidence="2">
    <location>
        <begin position="236"/>
        <end position="269"/>
    </location>
</feature>
<feature type="coiled-coil region" evidence="1">
    <location>
        <begin position="335"/>
        <end position="425"/>
    </location>
</feature>
<dbReference type="InterPro" id="IPR036869">
    <property type="entry name" value="J_dom_sf"/>
</dbReference>
<protein>
    <recommendedName>
        <fullName evidence="4">J domain-containing protein</fullName>
    </recommendedName>
</protein>
<feature type="compositionally biased region" description="Pro residues" evidence="2">
    <location>
        <begin position="270"/>
        <end position="279"/>
    </location>
</feature>
<reference evidence="3" key="1">
    <citation type="submission" date="2021-01" db="EMBL/GenBank/DDBJ databases">
        <authorList>
            <person name="Corre E."/>
            <person name="Pelletier E."/>
            <person name="Niang G."/>
            <person name="Scheremetjew M."/>
            <person name="Finn R."/>
            <person name="Kale V."/>
            <person name="Holt S."/>
            <person name="Cochrane G."/>
            <person name="Meng A."/>
            <person name="Brown T."/>
            <person name="Cohen L."/>
        </authorList>
    </citation>
    <scope>NUCLEOTIDE SEQUENCE</scope>
    <source>
        <strain evidence="3">CCMP3105</strain>
    </source>
</reference>
<evidence type="ECO:0000313" key="3">
    <source>
        <dbReference type="EMBL" id="CAE4645146.1"/>
    </source>
</evidence>
<feature type="compositionally biased region" description="Basic residues" evidence="2">
    <location>
        <begin position="186"/>
        <end position="196"/>
    </location>
</feature>
<feature type="compositionally biased region" description="Low complexity" evidence="2">
    <location>
        <begin position="24"/>
        <end position="37"/>
    </location>
</feature>